<gene>
    <name evidence="2" type="ORF">ARALYDRAFT_919494</name>
</gene>
<keyword evidence="3" id="KW-1185">Reference proteome</keyword>
<name>D7MLV4_ARALL</name>
<feature type="signal peptide" evidence="1">
    <location>
        <begin position="1"/>
        <end position="19"/>
    </location>
</feature>
<dbReference type="EMBL" id="GL348720">
    <property type="protein sequence ID" value="EFH41046.1"/>
    <property type="molecule type" value="Genomic_DNA"/>
</dbReference>
<keyword evidence="1" id="KW-0732">Signal</keyword>
<organism evidence="3">
    <name type="scientific">Arabidopsis lyrata subsp. lyrata</name>
    <name type="common">Lyre-leaved rock-cress</name>
    <dbReference type="NCBI Taxonomy" id="81972"/>
    <lineage>
        <taxon>Eukaryota</taxon>
        <taxon>Viridiplantae</taxon>
        <taxon>Streptophyta</taxon>
        <taxon>Embryophyta</taxon>
        <taxon>Tracheophyta</taxon>
        <taxon>Spermatophyta</taxon>
        <taxon>Magnoliopsida</taxon>
        <taxon>eudicotyledons</taxon>
        <taxon>Gunneridae</taxon>
        <taxon>Pentapetalae</taxon>
        <taxon>rosids</taxon>
        <taxon>malvids</taxon>
        <taxon>Brassicales</taxon>
        <taxon>Brassicaceae</taxon>
        <taxon>Camelineae</taxon>
        <taxon>Arabidopsis</taxon>
    </lineage>
</organism>
<reference evidence="3" key="1">
    <citation type="journal article" date="2011" name="Nat. Genet.">
        <title>The Arabidopsis lyrata genome sequence and the basis of rapid genome size change.</title>
        <authorList>
            <person name="Hu T.T."/>
            <person name="Pattyn P."/>
            <person name="Bakker E.G."/>
            <person name="Cao J."/>
            <person name="Cheng J.-F."/>
            <person name="Clark R.M."/>
            <person name="Fahlgren N."/>
            <person name="Fawcett J.A."/>
            <person name="Grimwood J."/>
            <person name="Gundlach H."/>
            <person name="Haberer G."/>
            <person name="Hollister J.D."/>
            <person name="Ossowski S."/>
            <person name="Ottilar R.P."/>
            <person name="Salamov A.A."/>
            <person name="Schneeberger K."/>
            <person name="Spannagl M."/>
            <person name="Wang X."/>
            <person name="Yang L."/>
            <person name="Nasrallah M.E."/>
            <person name="Bergelson J."/>
            <person name="Carrington J.C."/>
            <person name="Gaut B.S."/>
            <person name="Schmutz J."/>
            <person name="Mayer K.F.X."/>
            <person name="Van de Peer Y."/>
            <person name="Grigoriev I.V."/>
            <person name="Nordborg M."/>
            <person name="Weigel D."/>
            <person name="Guo Y.-L."/>
        </authorList>
    </citation>
    <scope>NUCLEOTIDE SEQUENCE [LARGE SCALE GENOMIC DNA]</scope>
    <source>
        <strain evidence="3">cv. MN47</strain>
    </source>
</reference>
<sequence length="63" mass="7262">MSGGTTFSKAACFTNLAIAWLFLSIDDGCFHDFRYGFEFLYQSYIRSHTYVYKHVTHTVPVIS</sequence>
<evidence type="ECO:0000313" key="3">
    <source>
        <dbReference type="Proteomes" id="UP000008694"/>
    </source>
</evidence>
<dbReference type="Gramene" id="scaffold_802894.1">
    <property type="protein sequence ID" value="scaffold_802894.1"/>
    <property type="gene ID" value="scaffold_802894.1"/>
</dbReference>
<feature type="chain" id="PRO_5003103923" evidence="1">
    <location>
        <begin position="20"/>
        <end position="63"/>
    </location>
</feature>
<evidence type="ECO:0000313" key="2">
    <source>
        <dbReference type="EMBL" id="EFH41046.1"/>
    </source>
</evidence>
<protein>
    <submittedName>
        <fullName evidence="2">Predicted protein</fullName>
    </submittedName>
</protein>
<dbReference type="Proteomes" id="UP000008694">
    <property type="component" value="Unassembled WGS sequence"/>
</dbReference>
<evidence type="ECO:0000256" key="1">
    <source>
        <dbReference type="SAM" id="SignalP"/>
    </source>
</evidence>
<accession>D7MLV4</accession>
<dbReference type="AlphaFoldDB" id="D7MLV4"/>
<proteinExistence type="predicted"/>
<dbReference type="HOGENOM" id="CLU_2888820_0_0_1"/>